<accession>A0A563VKV0</accession>
<evidence type="ECO:0000313" key="2">
    <source>
        <dbReference type="Proteomes" id="UP000320055"/>
    </source>
</evidence>
<dbReference type="Proteomes" id="UP000320055">
    <property type="component" value="Unassembled WGS sequence"/>
</dbReference>
<organism evidence="1 2">
    <name type="scientific">Hyella patelloides LEGE 07179</name>
    <dbReference type="NCBI Taxonomy" id="945734"/>
    <lineage>
        <taxon>Bacteria</taxon>
        <taxon>Bacillati</taxon>
        <taxon>Cyanobacteriota</taxon>
        <taxon>Cyanophyceae</taxon>
        <taxon>Pleurocapsales</taxon>
        <taxon>Hyellaceae</taxon>
        <taxon>Hyella</taxon>
    </lineage>
</organism>
<evidence type="ECO:0000313" key="1">
    <source>
        <dbReference type="EMBL" id="VEP12042.1"/>
    </source>
</evidence>
<dbReference type="EMBL" id="CAACVJ010000036">
    <property type="protein sequence ID" value="VEP12042.1"/>
    <property type="molecule type" value="Genomic_DNA"/>
</dbReference>
<reference evidence="1 2" key="1">
    <citation type="submission" date="2019-01" db="EMBL/GenBank/DDBJ databases">
        <authorList>
            <person name="Brito A."/>
        </authorList>
    </citation>
    <scope>NUCLEOTIDE SEQUENCE [LARGE SCALE GENOMIC DNA]</scope>
    <source>
        <strain evidence="1">1</strain>
    </source>
</reference>
<protein>
    <submittedName>
        <fullName evidence="1">Uncharacterized protein</fullName>
    </submittedName>
</protein>
<sequence>MSKNYNHEIGYESLLADFKRYQKQTPKGVGLTQKSNTIALQFKIGDVNRKQYGCNCSFTLDGMVSALSKAHKVAEKLKEDIGLTEFWEWYNKEIKDIGKVENDLLTFREAIAVVEDDFWRRKDRRGNKRIKGHPSHEQSWNRTYFEYYKHLPQDKTITKKDILNILSRWEQGTKSYKDAMSAYRGLVRKNGYDSIYKELKKIDSTQTDFRDNQTITLEEFIEWRDEVLGISGVLPVRANLNVRESWLWVLGMQIVYGLRISEIFAIKNLDKSVYDPKTNKLIVHAYNDTKNNPHRLIYIGNETNIGTTVKTGMRIADTADELNIEREERSLNDKKLYLKNELN</sequence>
<keyword evidence="2" id="KW-1185">Reference proteome</keyword>
<dbReference type="AlphaFoldDB" id="A0A563VKV0"/>
<proteinExistence type="predicted"/>
<name>A0A563VKV0_9CYAN</name>
<dbReference type="RefSeq" id="WP_144869858.1">
    <property type="nucleotide sequence ID" value="NZ_LR213883.1"/>
</dbReference>
<dbReference type="OrthoDB" id="441441at2"/>
<gene>
    <name evidence="1" type="ORF">H1P_1300002</name>
</gene>